<evidence type="ECO:0000256" key="1">
    <source>
        <dbReference type="SAM" id="Phobius"/>
    </source>
</evidence>
<keyword evidence="1" id="KW-0472">Membrane</keyword>
<comment type="caution">
    <text evidence="2">The sequence shown here is derived from an EMBL/GenBank/DDBJ whole genome shotgun (WGS) entry which is preliminary data.</text>
</comment>
<keyword evidence="3" id="KW-1185">Reference proteome</keyword>
<evidence type="ECO:0000313" key="3">
    <source>
        <dbReference type="Proteomes" id="UP000319671"/>
    </source>
</evidence>
<dbReference type="AlphaFoldDB" id="A0A561E093"/>
<organism evidence="2 3">
    <name type="scientific">Neobacillus bataviensis</name>
    <dbReference type="NCBI Taxonomy" id="220685"/>
    <lineage>
        <taxon>Bacteria</taxon>
        <taxon>Bacillati</taxon>
        <taxon>Bacillota</taxon>
        <taxon>Bacilli</taxon>
        <taxon>Bacillales</taxon>
        <taxon>Bacillaceae</taxon>
        <taxon>Neobacillus</taxon>
    </lineage>
</organism>
<sequence length="80" mass="9074">MNLFVDILAIVIIGVLAFSLLYSFSVARQHKAASGNLGHDQQISKPVQKNIYTRNPIFIAYGIFFALLLFIILFYAITFY</sequence>
<dbReference type="Proteomes" id="UP000319671">
    <property type="component" value="Unassembled WGS sequence"/>
</dbReference>
<gene>
    <name evidence="2" type="ORF">FB550_1011036</name>
</gene>
<proteinExistence type="predicted"/>
<keyword evidence="1" id="KW-1133">Transmembrane helix</keyword>
<feature type="transmembrane region" description="Helical" evidence="1">
    <location>
        <begin position="58"/>
        <end position="77"/>
    </location>
</feature>
<evidence type="ECO:0000313" key="2">
    <source>
        <dbReference type="EMBL" id="TWE09004.1"/>
    </source>
</evidence>
<reference evidence="2 3" key="1">
    <citation type="submission" date="2019-06" db="EMBL/GenBank/DDBJ databases">
        <title>Sorghum-associated microbial communities from plants grown in Nebraska, USA.</title>
        <authorList>
            <person name="Schachtman D."/>
        </authorList>
    </citation>
    <scope>NUCLEOTIDE SEQUENCE [LARGE SCALE GENOMIC DNA]</scope>
    <source>
        <strain evidence="2 3">2482</strain>
    </source>
</reference>
<feature type="transmembrane region" description="Helical" evidence="1">
    <location>
        <begin position="6"/>
        <end position="24"/>
    </location>
</feature>
<accession>A0A561E093</accession>
<name>A0A561E093_9BACI</name>
<dbReference type="RefSeq" id="WP_144562628.1">
    <property type="nucleotide sequence ID" value="NZ_VIVN01000001.1"/>
</dbReference>
<dbReference type="EMBL" id="VIVN01000001">
    <property type="protein sequence ID" value="TWE09004.1"/>
    <property type="molecule type" value="Genomic_DNA"/>
</dbReference>
<keyword evidence="1" id="KW-0812">Transmembrane</keyword>
<protein>
    <submittedName>
        <fullName evidence="2">Uncharacterized protein</fullName>
    </submittedName>
</protein>